<accession>A0AA39KPC9</accession>
<feature type="compositionally biased region" description="Polar residues" evidence="2">
    <location>
        <begin position="177"/>
        <end position="195"/>
    </location>
</feature>
<evidence type="ECO:0000313" key="4">
    <source>
        <dbReference type="Proteomes" id="UP001168972"/>
    </source>
</evidence>
<protein>
    <submittedName>
        <fullName evidence="3">Uncharacterized protein</fullName>
    </submittedName>
</protein>
<comment type="caution">
    <text evidence="3">The sequence shown here is derived from an EMBL/GenBank/DDBJ whole genome shotgun (WGS) entry which is preliminary data.</text>
</comment>
<reference evidence="3" key="2">
    <citation type="submission" date="2023-03" db="EMBL/GenBank/DDBJ databases">
        <authorList>
            <person name="Inwood S.N."/>
            <person name="Skelly J.G."/>
            <person name="Guhlin J."/>
            <person name="Harrop T.W.R."/>
            <person name="Goldson S.G."/>
            <person name="Dearden P.K."/>
        </authorList>
    </citation>
    <scope>NUCLEOTIDE SEQUENCE</scope>
    <source>
        <strain evidence="3">Lincoln</strain>
        <tissue evidence="3">Whole body</tissue>
    </source>
</reference>
<organism evidence="3 4">
    <name type="scientific">Microctonus hyperodae</name>
    <name type="common">Parasitoid wasp</name>
    <dbReference type="NCBI Taxonomy" id="165561"/>
    <lineage>
        <taxon>Eukaryota</taxon>
        <taxon>Metazoa</taxon>
        <taxon>Ecdysozoa</taxon>
        <taxon>Arthropoda</taxon>
        <taxon>Hexapoda</taxon>
        <taxon>Insecta</taxon>
        <taxon>Pterygota</taxon>
        <taxon>Neoptera</taxon>
        <taxon>Endopterygota</taxon>
        <taxon>Hymenoptera</taxon>
        <taxon>Apocrita</taxon>
        <taxon>Ichneumonoidea</taxon>
        <taxon>Braconidae</taxon>
        <taxon>Euphorinae</taxon>
        <taxon>Microctonus</taxon>
    </lineage>
</organism>
<feature type="compositionally biased region" description="Polar residues" evidence="2">
    <location>
        <begin position="16"/>
        <end position="25"/>
    </location>
</feature>
<evidence type="ECO:0000256" key="2">
    <source>
        <dbReference type="SAM" id="MobiDB-lite"/>
    </source>
</evidence>
<dbReference type="Pfam" id="PF15393">
    <property type="entry name" value="DUF4615"/>
    <property type="match status" value="1"/>
</dbReference>
<reference evidence="3" key="1">
    <citation type="journal article" date="2023" name="bioRxiv">
        <title>Scaffold-level genome assemblies of two parasitoid biocontrol wasps reveal the parthenogenesis mechanism and an associated novel virus.</title>
        <authorList>
            <person name="Inwood S."/>
            <person name="Skelly J."/>
            <person name="Guhlin J."/>
            <person name="Harrop T."/>
            <person name="Goldson S."/>
            <person name="Dearden P."/>
        </authorList>
    </citation>
    <scope>NUCLEOTIDE SEQUENCE</scope>
    <source>
        <strain evidence="3">Lincoln</strain>
        <tissue evidence="3">Whole body</tissue>
    </source>
</reference>
<keyword evidence="4" id="KW-1185">Reference proteome</keyword>
<dbReference type="Proteomes" id="UP001168972">
    <property type="component" value="Unassembled WGS sequence"/>
</dbReference>
<gene>
    <name evidence="3" type="ORF">PV327_002462</name>
</gene>
<feature type="region of interest" description="Disordered" evidence="2">
    <location>
        <begin position="173"/>
        <end position="195"/>
    </location>
</feature>
<dbReference type="EMBL" id="JAQQBR010001831">
    <property type="protein sequence ID" value="KAK0168686.1"/>
    <property type="molecule type" value="Genomic_DNA"/>
</dbReference>
<comment type="similarity">
    <text evidence="1">Belongs to the UPF0488 family.</text>
</comment>
<dbReference type="PANTHER" id="PTHR13602:SF2">
    <property type="entry name" value="UPF0488 PROTEIN C8ORF33"/>
    <property type="match status" value="1"/>
</dbReference>
<name>A0AA39KPC9_MICHY</name>
<sequence length="195" mass="21994">MEPKFKPGGKRFPPKSTSKSLPPQISNLSSDSTSNSPTSSGLDQEAENKFELELCWCIQQLELGINNGNFSEKQMKSTQKNLDLLKNNNTSLIHKRQIMRTTFGDYRMKMLQEEKKHSKSVSTVKFSKPKPFGNKSIFIRKAQSTSSNIDQSTSDQCDDIKIVNSNEASVPKLSSLFDKNTPSKPFTFNFNQSNE</sequence>
<evidence type="ECO:0000256" key="1">
    <source>
        <dbReference type="ARBA" id="ARBA00005707"/>
    </source>
</evidence>
<feature type="region of interest" description="Disordered" evidence="2">
    <location>
        <begin position="1"/>
        <end position="44"/>
    </location>
</feature>
<proteinExistence type="inferred from homology"/>
<evidence type="ECO:0000313" key="3">
    <source>
        <dbReference type="EMBL" id="KAK0168686.1"/>
    </source>
</evidence>
<dbReference type="PANTHER" id="PTHR13602">
    <property type="entry name" value="UPF0488 PROTEIN C8ORF33"/>
    <property type="match status" value="1"/>
</dbReference>
<dbReference type="InterPro" id="IPR029274">
    <property type="entry name" value="DUF4615"/>
</dbReference>
<dbReference type="AlphaFoldDB" id="A0AA39KPC9"/>
<feature type="compositionally biased region" description="Low complexity" evidence="2">
    <location>
        <begin position="26"/>
        <end position="43"/>
    </location>
</feature>